<proteinExistence type="predicted"/>
<feature type="transmembrane region" description="Helical" evidence="2">
    <location>
        <begin position="136"/>
        <end position="160"/>
    </location>
</feature>
<dbReference type="eggNOG" id="COG1267">
    <property type="taxonomic scope" value="Bacteria"/>
</dbReference>
<keyword evidence="1" id="KW-1003">Cell membrane</keyword>
<dbReference type="CDD" id="cd06971">
    <property type="entry name" value="PgpA"/>
    <property type="match status" value="1"/>
</dbReference>
<evidence type="ECO:0000256" key="1">
    <source>
        <dbReference type="PIRNR" id="PIRNR006162"/>
    </source>
</evidence>
<feature type="domain" description="YutG/PgpA" evidence="3">
    <location>
        <begin position="16"/>
        <end position="160"/>
    </location>
</feature>
<dbReference type="GO" id="GO:0005886">
    <property type="term" value="C:plasma membrane"/>
    <property type="evidence" value="ECO:0007669"/>
    <property type="project" value="UniProtKB-SubCell"/>
</dbReference>
<dbReference type="GO" id="GO:0046872">
    <property type="term" value="F:metal ion binding"/>
    <property type="evidence" value="ECO:0007669"/>
    <property type="project" value="UniProtKB-KW"/>
</dbReference>
<dbReference type="PATRIC" id="fig|1236703.3.peg.390"/>
<dbReference type="PANTHER" id="PTHR36305:SF1">
    <property type="entry name" value="PHOSPHATIDYLGLYCEROPHOSPHATASE A"/>
    <property type="match status" value="1"/>
</dbReference>
<keyword evidence="1 2" id="KW-0472">Membrane</keyword>
<evidence type="ECO:0000313" key="4">
    <source>
        <dbReference type="EMBL" id="EPE37932.1"/>
    </source>
</evidence>
<dbReference type="SUPFAM" id="SSF101307">
    <property type="entry name" value="YutG-like"/>
    <property type="match status" value="1"/>
</dbReference>
<feature type="transmembrane region" description="Helical" evidence="2">
    <location>
        <begin position="83"/>
        <end position="102"/>
    </location>
</feature>
<dbReference type="EMBL" id="AMSD01000001">
    <property type="protein sequence ID" value="EPE37932.1"/>
    <property type="molecule type" value="Genomic_DNA"/>
</dbReference>
<dbReference type="AlphaFoldDB" id="S3DHL7"/>
<feature type="transmembrane region" description="Helical" evidence="2">
    <location>
        <begin position="108"/>
        <end position="124"/>
    </location>
</feature>
<comment type="pathway">
    <text evidence="1">Phospholipid metabolism; phosphatidylglycerol biosynthesis; phosphatidylglycerol from CDP-diacylglycerol: step 2/2.</text>
</comment>
<feature type="transmembrane region" description="Helical" evidence="2">
    <location>
        <begin position="12"/>
        <end position="33"/>
    </location>
</feature>
<dbReference type="Pfam" id="PF04608">
    <property type="entry name" value="PgpA"/>
    <property type="match status" value="1"/>
</dbReference>
<dbReference type="UniPathway" id="UPA00084">
    <property type="reaction ID" value="UER00504"/>
</dbReference>
<keyword evidence="1" id="KW-0595">Phospholipid degradation</keyword>
<dbReference type="GO" id="GO:0009395">
    <property type="term" value="P:phospholipid catabolic process"/>
    <property type="evidence" value="ECO:0007669"/>
    <property type="project" value="UniProtKB-KW"/>
</dbReference>
<keyword evidence="1" id="KW-0460">Magnesium</keyword>
<dbReference type="Proteomes" id="UP000053688">
    <property type="component" value="Unassembled WGS sequence"/>
</dbReference>
<evidence type="ECO:0000256" key="2">
    <source>
        <dbReference type="SAM" id="Phobius"/>
    </source>
</evidence>
<keyword evidence="1" id="KW-0378">Hydrolase</keyword>
<protein>
    <recommendedName>
        <fullName evidence="1">Phosphatidylglycerophosphatase A</fullName>
        <ecNumber evidence="1">3.1.3.27</ecNumber>
    </recommendedName>
    <alternativeName>
        <fullName evidence="1">Phosphatidylglycerolphosphate phosphatase A</fullName>
    </alternativeName>
</protein>
<dbReference type="GO" id="GO:0006655">
    <property type="term" value="P:phosphatidylglycerol biosynthetic process"/>
    <property type="evidence" value="ECO:0007669"/>
    <property type="project" value="UniProtKB-UniPathway"/>
</dbReference>
<dbReference type="InterPro" id="IPR036681">
    <property type="entry name" value="PgpA-like_sf"/>
</dbReference>
<comment type="catalytic activity">
    <reaction evidence="1">
        <text>a 1,2-diacyl-sn-glycero-3-phospho-(1'-sn-glycero-3'-phosphate) + H2O = a 1,2-diacyl-sn-glycero-3-phospho-(1'-sn-glycerol) + phosphate</text>
        <dbReference type="Rhea" id="RHEA:33751"/>
        <dbReference type="ChEBI" id="CHEBI:15377"/>
        <dbReference type="ChEBI" id="CHEBI:43474"/>
        <dbReference type="ChEBI" id="CHEBI:60110"/>
        <dbReference type="ChEBI" id="CHEBI:64716"/>
        <dbReference type="EC" id="3.1.3.27"/>
    </reaction>
</comment>
<keyword evidence="1" id="KW-0442">Lipid degradation</keyword>
<organism evidence="4 5">
    <name type="scientific">Candidatus Photodesmus katoptron Akat1</name>
    <dbReference type="NCBI Taxonomy" id="1236703"/>
    <lineage>
        <taxon>Bacteria</taxon>
        <taxon>Pseudomonadati</taxon>
        <taxon>Pseudomonadota</taxon>
        <taxon>Gammaproteobacteria</taxon>
        <taxon>Vibrionales</taxon>
        <taxon>Vibrionaceae</taxon>
        <taxon>Candidatus Photodesmus</taxon>
    </lineage>
</organism>
<dbReference type="STRING" id="28176.CF66_2001"/>
<dbReference type="EC" id="3.1.3.27" evidence="1"/>
<comment type="subcellular location">
    <subcellularLocation>
        <location evidence="1">Cell inner membrane</location>
        <topology evidence="1">Multi-pass membrane protein</topology>
    </subcellularLocation>
</comment>
<accession>S3DHL7</accession>
<dbReference type="GO" id="GO:0008962">
    <property type="term" value="F:phosphatidylglycerophosphatase activity"/>
    <property type="evidence" value="ECO:0007669"/>
    <property type="project" value="UniProtKB-EC"/>
</dbReference>
<keyword evidence="1 2" id="KW-0812">Transmembrane</keyword>
<feature type="transmembrane region" description="Helical" evidence="2">
    <location>
        <begin position="39"/>
        <end position="63"/>
    </location>
</feature>
<comment type="caution">
    <text evidence="4">The sequence shown here is derived from an EMBL/GenBank/DDBJ whole genome shotgun (WGS) entry which is preliminary data.</text>
</comment>
<evidence type="ECO:0000259" key="3">
    <source>
        <dbReference type="Pfam" id="PF04608"/>
    </source>
</evidence>
<dbReference type="PIRSF" id="PIRSF006162">
    <property type="entry name" value="PgpA"/>
    <property type="match status" value="1"/>
</dbReference>
<comment type="cofactor">
    <cofactor evidence="1">
        <name>Mg(2+)</name>
        <dbReference type="ChEBI" id="CHEBI:18420"/>
    </cofactor>
</comment>
<keyword evidence="1" id="KW-0479">Metal-binding</keyword>
<keyword evidence="1" id="KW-0997">Cell inner membrane</keyword>
<comment type="function">
    <text evidence="1">Lipid phosphatase which dephosphorylates phosphatidylglycerophosphate (PGP) to phosphatidylglycerol (PG).</text>
</comment>
<name>S3DHL7_9GAMM</name>
<dbReference type="RefSeq" id="WP_016503730.1">
    <property type="nucleotide sequence ID" value="NZ_AMSD01000001.1"/>
</dbReference>
<keyword evidence="5" id="KW-1185">Reference proteome</keyword>
<dbReference type="InterPro" id="IPR026037">
    <property type="entry name" value="PgpA"/>
</dbReference>
<keyword evidence="1" id="KW-0443">Lipid metabolism</keyword>
<evidence type="ECO:0000313" key="5">
    <source>
        <dbReference type="Proteomes" id="UP000053688"/>
    </source>
</evidence>
<dbReference type="InterPro" id="IPR007686">
    <property type="entry name" value="YutG/PgpA"/>
</dbReference>
<gene>
    <name evidence="4" type="ORF">O1U_0395</name>
</gene>
<keyword evidence="2" id="KW-1133">Transmembrane helix</keyword>
<reference evidence="4 5" key="1">
    <citation type="journal article" date="2014" name="Environ. Microbiol.">
        <title>Genomic signatures of obligate host dependence in the luminous bacterial symbiont of a vertebrate.</title>
        <authorList>
            <person name="Hendry T.A."/>
            <person name="de Wet J.R."/>
            <person name="Dunlap P.V."/>
        </authorList>
    </citation>
    <scope>NUCLEOTIDE SEQUENCE [LARGE SCALE GENOMIC DNA]</scope>
    <source>
        <strain evidence="4 5">Akat1</strain>
    </source>
</reference>
<keyword evidence="1" id="KW-1208">Phospholipid metabolism</keyword>
<dbReference type="PANTHER" id="PTHR36305">
    <property type="entry name" value="PHOSPHATIDYLGLYCEROPHOSPHATASE A"/>
    <property type="match status" value="1"/>
</dbReference>
<sequence length="171" mass="19129">MSSFFSPISSKCFWHFIATGFYSGLSPISPGTIGTLVSIPFLFILVQLSLFIYIFIIIILFILGIKACQVVSDDIGGQDHASIVWDEFIGFWVTMSVLPFLNISIIDWKWLLAGFIVFRVLDILKPWPISWLDKNINGGLGIMIDDIVAGMIASVILYFVGKHSGWILVHI</sequence>